<evidence type="ECO:0000313" key="3">
    <source>
        <dbReference type="Proteomes" id="UP000585474"/>
    </source>
</evidence>
<organism evidence="2 3">
    <name type="scientific">Actinidia rufa</name>
    <dbReference type="NCBI Taxonomy" id="165716"/>
    <lineage>
        <taxon>Eukaryota</taxon>
        <taxon>Viridiplantae</taxon>
        <taxon>Streptophyta</taxon>
        <taxon>Embryophyta</taxon>
        <taxon>Tracheophyta</taxon>
        <taxon>Spermatophyta</taxon>
        <taxon>Magnoliopsida</taxon>
        <taxon>eudicotyledons</taxon>
        <taxon>Gunneridae</taxon>
        <taxon>Pentapetalae</taxon>
        <taxon>asterids</taxon>
        <taxon>Ericales</taxon>
        <taxon>Actinidiaceae</taxon>
        <taxon>Actinidia</taxon>
    </lineage>
</organism>
<comment type="caution">
    <text evidence="2">The sequence shown here is derived from an EMBL/GenBank/DDBJ whole genome shotgun (WGS) entry which is preliminary data.</text>
</comment>
<dbReference type="EMBL" id="BJWL01000007">
    <property type="protein sequence ID" value="GFY90291.1"/>
    <property type="molecule type" value="Genomic_DNA"/>
</dbReference>
<gene>
    <name evidence="2" type="ORF">Acr_07g0004880</name>
</gene>
<accession>A0A7J0EUY7</accession>
<protein>
    <submittedName>
        <fullName evidence="2">Uncharacterized protein</fullName>
    </submittedName>
</protein>
<evidence type="ECO:0000256" key="1">
    <source>
        <dbReference type="SAM" id="MobiDB-lite"/>
    </source>
</evidence>
<reference evidence="2 3" key="1">
    <citation type="submission" date="2019-07" db="EMBL/GenBank/DDBJ databases">
        <title>De Novo Assembly of kiwifruit Actinidia rufa.</title>
        <authorList>
            <person name="Sugita-Konishi S."/>
            <person name="Sato K."/>
            <person name="Mori E."/>
            <person name="Abe Y."/>
            <person name="Kisaki G."/>
            <person name="Hamano K."/>
            <person name="Suezawa K."/>
            <person name="Otani M."/>
            <person name="Fukuda T."/>
            <person name="Manabe T."/>
            <person name="Gomi K."/>
            <person name="Tabuchi M."/>
            <person name="Akimitsu K."/>
            <person name="Kataoka I."/>
        </authorList>
    </citation>
    <scope>NUCLEOTIDE SEQUENCE [LARGE SCALE GENOMIC DNA]</scope>
    <source>
        <strain evidence="3">cv. Fuchu</strain>
    </source>
</reference>
<evidence type="ECO:0000313" key="2">
    <source>
        <dbReference type="EMBL" id="GFY90291.1"/>
    </source>
</evidence>
<keyword evidence="3" id="KW-1185">Reference proteome</keyword>
<feature type="region of interest" description="Disordered" evidence="1">
    <location>
        <begin position="1"/>
        <end position="25"/>
    </location>
</feature>
<dbReference type="Proteomes" id="UP000585474">
    <property type="component" value="Unassembled WGS sequence"/>
</dbReference>
<dbReference type="AlphaFoldDB" id="A0A7J0EUY7"/>
<proteinExistence type="predicted"/>
<sequence>MEEGGRISYSDGRFHGEEAGDSATSDEIDFHEQASDQVGVEILSLASLWNVAGDSEIDEESVDSGENLRRGGGGR</sequence>
<name>A0A7J0EUY7_9ERIC</name>